<evidence type="ECO:0000256" key="1">
    <source>
        <dbReference type="SAM" id="Coils"/>
    </source>
</evidence>
<dbReference type="InterPro" id="IPR003593">
    <property type="entry name" value="AAA+_ATPase"/>
</dbReference>
<dbReference type="Gene3D" id="3.40.50.300">
    <property type="entry name" value="P-loop containing nucleotide triphosphate hydrolases"/>
    <property type="match status" value="2"/>
</dbReference>
<dbReference type="InterPro" id="IPR027417">
    <property type="entry name" value="P-loop_NTPase"/>
</dbReference>
<dbReference type="OrthoDB" id="9791620at2"/>
<dbReference type="Pfam" id="PF13476">
    <property type="entry name" value="AAA_23"/>
    <property type="match status" value="1"/>
</dbReference>
<dbReference type="GO" id="GO:0016887">
    <property type="term" value="F:ATP hydrolysis activity"/>
    <property type="evidence" value="ECO:0007669"/>
    <property type="project" value="InterPro"/>
</dbReference>
<dbReference type="RefSeq" id="WP_115543531.1">
    <property type="nucleotide sequence ID" value="NZ_NXLQ01000022.1"/>
</dbReference>
<evidence type="ECO:0000259" key="2">
    <source>
        <dbReference type="SMART" id="SM00382"/>
    </source>
</evidence>
<keyword evidence="4" id="KW-1185">Reference proteome</keyword>
<keyword evidence="1" id="KW-0175">Coiled coil</keyword>
<dbReference type="GO" id="GO:0006302">
    <property type="term" value="P:double-strand break repair"/>
    <property type="evidence" value="ECO:0007669"/>
    <property type="project" value="InterPro"/>
</dbReference>
<dbReference type="GO" id="GO:0000731">
    <property type="term" value="P:DNA synthesis involved in DNA repair"/>
    <property type="evidence" value="ECO:0007669"/>
    <property type="project" value="TreeGrafter"/>
</dbReference>
<reference evidence="3 4" key="1">
    <citation type="submission" date="2018-04" db="EMBL/GenBank/DDBJ databases">
        <title>Novel Campyloabacter and Helicobacter Species and Strains.</title>
        <authorList>
            <person name="Mannion A.J."/>
            <person name="Shen Z."/>
            <person name="Fox J.G."/>
        </authorList>
    </citation>
    <scope>NUCLEOTIDE SEQUENCE [LARGE SCALE GENOMIC DNA]</scope>
    <source>
        <strain evidence="3 4">MIT 17-337</strain>
    </source>
</reference>
<dbReference type="PANTHER" id="PTHR32182:SF22">
    <property type="entry name" value="ATP-DEPENDENT ENDONUCLEASE, OLD FAMILY-RELATED"/>
    <property type="match status" value="1"/>
</dbReference>
<feature type="coiled-coil region" evidence="1">
    <location>
        <begin position="456"/>
        <end position="584"/>
    </location>
</feature>
<dbReference type="Proteomes" id="UP000256379">
    <property type="component" value="Unassembled WGS sequence"/>
</dbReference>
<evidence type="ECO:0000313" key="3">
    <source>
        <dbReference type="EMBL" id="RDU63599.1"/>
    </source>
</evidence>
<dbReference type="PANTHER" id="PTHR32182">
    <property type="entry name" value="DNA REPLICATION AND REPAIR PROTEIN RECF"/>
    <property type="match status" value="1"/>
</dbReference>
<gene>
    <name evidence="3" type="ORF">CQA53_08250</name>
</gene>
<dbReference type="InterPro" id="IPR054787">
    <property type="entry name" value="TrlF_ATPase"/>
</dbReference>
<protein>
    <submittedName>
        <fullName evidence="3">ATPase</fullName>
    </submittedName>
</protein>
<dbReference type="NCBIfam" id="NF045780">
    <property type="entry name" value="TrlF_fam_ATP"/>
    <property type="match status" value="1"/>
</dbReference>
<dbReference type="SMART" id="SM00382">
    <property type="entry name" value="AAA"/>
    <property type="match status" value="1"/>
</dbReference>
<proteinExistence type="predicted"/>
<comment type="caution">
    <text evidence="3">The sequence shown here is derived from an EMBL/GenBank/DDBJ whole genome shotgun (WGS) entry which is preliminary data.</text>
</comment>
<dbReference type="EMBL" id="NXLQ01000022">
    <property type="protein sequence ID" value="RDU63599.1"/>
    <property type="molecule type" value="Genomic_DNA"/>
</dbReference>
<evidence type="ECO:0000313" key="4">
    <source>
        <dbReference type="Proteomes" id="UP000256379"/>
    </source>
</evidence>
<dbReference type="AlphaFoldDB" id="A0A3D8IEK1"/>
<accession>A0A3D8IEK1</accession>
<dbReference type="SUPFAM" id="SSF52540">
    <property type="entry name" value="P-loop containing nucleoside triphosphate hydrolases"/>
    <property type="match status" value="1"/>
</dbReference>
<feature type="domain" description="AAA+ ATPase" evidence="2">
    <location>
        <begin position="289"/>
        <end position="809"/>
    </location>
</feature>
<organism evidence="3 4">
    <name type="scientific">Helicobacter didelphidarum</name>
    <dbReference type="NCBI Taxonomy" id="2040648"/>
    <lineage>
        <taxon>Bacteria</taxon>
        <taxon>Pseudomonadati</taxon>
        <taxon>Campylobacterota</taxon>
        <taxon>Epsilonproteobacteria</taxon>
        <taxon>Campylobacterales</taxon>
        <taxon>Helicobacteraceae</taxon>
        <taxon>Helicobacter</taxon>
    </lineage>
</organism>
<dbReference type="InterPro" id="IPR016195">
    <property type="entry name" value="Pol/histidinol_Pase-like"/>
</dbReference>
<dbReference type="SUPFAM" id="SSF89550">
    <property type="entry name" value="PHP domain-like"/>
    <property type="match status" value="1"/>
</dbReference>
<name>A0A3D8IEK1_9HELI</name>
<sequence length="850" mass="99485">MFENGSSWNKWDLHIHTPHSHMNGYSCSDEDFIQKIKTENIVCIGLTNYFNFCEKEFILKEKLEENSIRVLLNLELRLDYTNKDEETLDLHVLFSEKVGKEEINAFLTNLECDIKGNTMKLINLSSQDDFKQAVVNFDKVLNCLQDKALNLQNKYLIGFLSRGKGNARSSTNYEKIIKQAHFLIHSTSKAEIIKQDEEFWEKYNKPIIQSSDAHRLDDIGSKFSWIKAKPTFEGLKQIIYEPKRVYIGTDKPHYILHMIEKVDLDFDKDTKWGNEKFCFAGFKDEICFSPYLTCIIGGRGSGKSTLLNLIAQKISREKSGFFSKLSEKDIVSKIVCEPNTISNIDFLAQNEIEEFAKNSGKFTQAIFERLNKKSNGEMQVIQEQITSKLKLFDEQINRLFLHDKKKNILENKKKELKSIEYLLKTFTNGDFTKNYTAMDTYIKEQKTRLKWKNYYENFLQELLNIIQNNKTKLEEKDESPEIWTNDNYYKIELKKLNTTLEEVLKQYQNQDFQQDQERLKILEKEIKAYKDKIDNYLEERGYVLDNLNDLKNALSNVSSLKNEINELEKEINILNEEINLFNTETINNDIEVFNSISDEEIVKINELFLSIAKQYQDNIKIIKVERTKQAEKEIFNDICREFESRVLSGENISSTAKDYLSKISFEEVILCDTAQSFREKIESRDTQSYHKLIEIFSSELNFSIYKLLIQKYLKNIEKYKVFKVLYDSKDLEVSSFGQRCTAVIVILLSLGNNPIIMDEPEAHLDSSLIANYLVELIKQQKQQRQIIFATHNANFVLNADAELVIKLTNNDGNTILTSFSIEDIEYRDDLLQLEGGKEAFKKRERKYEID</sequence>
<dbReference type="Gene3D" id="3.20.20.140">
    <property type="entry name" value="Metal-dependent hydrolases"/>
    <property type="match status" value="1"/>
</dbReference>
<dbReference type="InterPro" id="IPR038729">
    <property type="entry name" value="Rad50/SbcC_AAA"/>
</dbReference>